<dbReference type="GO" id="GO:0000939">
    <property type="term" value="C:inner kinetochore"/>
    <property type="evidence" value="ECO:0007669"/>
    <property type="project" value="TreeGrafter"/>
</dbReference>
<keyword evidence="2" id="KW-1185">Reference proteome</keyword>
<dbReference type="GO" id="GO:0034080">
    <property type="term" value="P:CENP-A containing chromatin assembly"/>
    <property type="evidence" value="ECO:0007669"/>
    <property type="project" value="TreeGrafter"/>
</dbReference>
<proteinExistence type="predicted"/>
<gene>
    <name evidence="1" type="ORF">Ocin01_03748</name>
</gene>
<evidence type="ECO:0000313" key="2">
    <source>
        <dbReference type="Proteomes" id="UP000094527"/>
    </source>
</evidence>
<protein>
    <submittedName>
        <fullName evidence="1">Centromere protein I</fullName>
    </submittedName>
</protein>
<organism evidence="1 2">
    <name type="scientific">Orchesella cincta</name>
    <name type="common">Springtail</name>
    <name type="synonym">Podura cincta</name>
    <dbReference type="NCBI Taxonomy" id="48709"/>
    <lineage>
        <taxon>Eukaryota</taxon>
        <taxon>Metazoa</taxon>
        <taxon>Ecdysozoa</taxon>
        <taxon>Arthropoda</taxon>
        <taxon>Hexapoda</taxon>
        <taxon>Collembola</taxon>
        <taxon>Entomobryomorpha</taxon>
        <taxon>Entomobryoidea</taxon>
        <taxon>Orchesellidae</taxon>
        <taxon>Orchesellinae</taxon>
        <taxon>Orchesella</taxon>
    </lineage>
</organism>
<dbReference type="Proteomes" id="UP000094527">
    <property type="component" value="Unassembled WGS sequence"/>
</dbReference>
<sequence>MDDDEIPSKKTIQRIEKMDVRESQFPLFNVPIPEEDDFEQPEGDESSKTFLRAMNELWENLPEATSIVHKRTRRRKLSPSTFDAIEKHADKEGYCQRGLLLIWNIASCPSLSINCKQRLRLIFSMLPINKVSSDVVETIINWLVTAKSNGIKTTVIQGVYQLLILYSEYRLVEGTELFSERTITQILQAPTENLVIPWKMLLFSYIAVPKTLSKLHHYILSKMIELPNVKKTQRDDVQTALMLCEFLRPDLIGKVDDIDAARVKKFRTLNFPKDVRNKFFKCRTRILDKDLPHPMADKIFPEFLPESMHMDDFQKNAVEIMLKFLNTAEGVLKIALSPPLFEVFSKWLEVVLYHKFGITSYSKFNSAEDLPRYGFIIDCCVKISRARQQGIPVVNEWLVSLLTVWDYQLFQGAVLDLLPYMAPHNVQQVTTQLTQTFITGFTDRSNLRRRLWEALSKLMGTWFGMFKVELDHPPPDDPALIEGVIWLIDTMRNVVNCLAIAPDFNEDSLLFCNIMRTYETMVSMEEKVWNDNLRMKMLQLPPGLIAGVSLNQDLESVVLLGKVMQRARSQEVAGQTGTLRNAYFLMNGLTDGSLDRGIMVATHLQQNFHDVISPGFQKFSAVALKTAEIPDYDNLYNTFRTPQYRPIDYPDINIA</sequence>
<dbReference type="PANTHER" id="PTHR48208:SF2">
    <property type="entry name" value="CENTROMERE PROTEIN I"/>
    <property type="match status" value="1"/>
</dbReference>
<dbReference type="PANTHER" id="PTHR48208">
    <property type="entry name" value="CENTROMERE PROTEIN I"/>
    <property type="match status" value="1"/>
</dbReference>
<dbReference type="AlphaFoldDB" id="A0A1D2NCE1"/>
<reference evidence="1 2" key="1">
    <citation type="journal article" date="2016" name="Genome Biol. Evol.">
        <title>Gene Family Evolution Reflects Adaptation to Soil Environmental Stressors in the Genome of the Collembolan Orchesella cincta.</title>
        <authorList>
            <person name="Faddeeva-Vakhrusheva A."/>
            <person name="Derks M.F."/>
            <person name="Anvar S.Y."/>
            <person name="Agamennone V."/>
            <person name="Suring W."/>
            <person name="Smit S."/>
            <person name="van Straalen N.M."/>
            <person name="Roelofs D."/>
        </authorList>
    </citation>
    <scope>NUCLEOTIDE SEQUENCE [LARGE SCALE GENOMIC DNA]</scope>
    <source>
        <tissue evidence="1">Mixed pool</tissue>
    </source>
</reference>
<name>A0A1D2NCE1_ORCCI</name>
<evidence type="ECO:0000313" key="1">
    <source>
        <dbReference type="EMBL" id="ODN02928.1"/>
    </source>
</evidence>
<dbReference type="GO" id="GO:0000070">
    <property type="term" value="P:mitotic sister chromatid segregation"/>
    <property type="evidence" value="ECO:0007669"/>
    <property type="project" value="TreeGrafter"/>
</dbReference>
<comment type="caution">
    <text evidence="1">The sequence shown here is derived from an EMBL/GenBank/DDBJ whole genome shotgun (WGS) entry which is preliminary data.</text>
</comment>
<accession>A0A1D2NCE1</accession>
<dbReference type="EMBL" id="LJIJ01000092">
    <property type="protein sequence ID" value="ODN02928.1"/>
    <property type="molecule type" value="Genomic_DNA"/>
</dbReference>